<name>A0ABQ3KXW0_9ALTE</name>
<reference evidence="2" key="1">
    <citation type="journal article" date="2019" name="Int. J. Syst. Evol. Microbiol.">
        <title>The Global Catalogue of Microorganisms (GCM) 10K type strain sequencing project: providing services to taxonomists for standard genome sequencing and annotation.</title>
        <authorList>
            <consortium name="The Broad Institute Genomics Platform"/>
            <consortium name="The Broad Institute Genome Sequencing Center for Infectious Disease"/>
            <person name="Wu L."/>
            <person name="Ma J."/>
        </authorList>
    </citation>
    <scope>NUCLEOTIDE SEQUENCE [LARGE SCALE GENOMIC DNA]</scope>
    <source>
        <strain evidence="2">CGMCC 1.7003</strain>
    </source>
</reference>
<evidence type="ECO:0008006" key="3">
    <source>
        <dbReference type="Google" id="ProtNLM"/>
    </source>
</evidence>
<comment type="caution">
    <text evidence="1">The sequence shown here is derived from an EMBL/GenBank/DDBJ whole genome shotgun (WGS) entry which is preliminary data.</text>
</comment>
<proteinExistence type="predicted"/>
<dbReference type="Pfam" id="PF17963">
    <property type="entry name" value="Big_9"/>
    <property type="match status" value="1"/>
</dbReference>
<evidence type="ECO:0000313" key="1">
    <source>
        <dbReference type="EMBL" id="GHG67911.1"/>
    </source>
</evidence>
<gene>
    <name evidence="1" type="ORF">GCM10010919_16950</name>
</gene>
<dbReference type="Gene3D" id="2.60.40.2810">
    <property type="match status" value="1"/>
</dbReference>
<dbReference type="EMBL" id="BNAO01000003">
    <property type="protein sequence ID" value="GHG67911.1"/>
    <property type="molecule type" value="Genomic_DNA"/>
</dbReference>
<evidence type="ECO:0000313" key="2">
    <source>
        <dbReference type="Proteomes" id="UP000659697"/>
    </source>
</evidence>
<dbReference type="RefSeq" id="WP_189432247.1">
    <property type="nucleotide sequence ID" value="NZ_BNAO01000003.1"/>
</dbReference>
<organism evidence="1 2">
    <name type="scientific">Alishewanella longhuensis</name>
    <dbReference type="NCBI Taxonomy" id="1091037"/>
    <lineage>
        <taxon>Bacteria</taxon>
        <taxon>Pseudomonadati</taxon>
        <taxon>Pseudomonadota</taxon>
        <taxon>Gammaproteobacteria</taxon>
        <taxon>Alteromonadales</taxon>
        <taxon>Alteromonadaceae</taxon>
        <taxon>Alishewanella</taxon>
    </lineage>
</organism>
<keyword evidence="2" id="KW-1185">Reference proteome</keyword>
<sequence length="767" mass="81870">MALTAKFNSPYLISAVSLALLTACGGSSKKEEVIVTPPPAATAPVAQNDTAISLNNVVLDIDVLANDTAGSGGALTLTSVTAPTLGTAEIVNNRVRYTPAGMFLGSDTFTYTVTSGTRTATATVNVSGQQSINLTGRVIDSPIADATVKVEINGETFTATADSQGFYTLSILLSSAVGDEIIRVIAQGAEQNNQGFVTLSSLTDTASALLAMREDGQAISNAELSALQLTQITTARDLLIQQLVGEAELTPEQLAEAEISLDVEKLLTTAAAIKLLVDNPAFTLPEGYNTIEEFVLDTAAFTAFVEAASEGENSPLSLAKAATLGDPDVLPAAKPLSGNYLRVFDTPAFMSARTFENIHFADDNLTFIVQTNVGGEFKPVTKPITLSGSTIEIVDPDKTGFQRFSSFQTFSGLLPDDASRATWQANGCPSQINVIGYSGFTKFTVLEQTADYLVAEVESFIKNEPVAGSECAGITPPTRISSGSAIVRYVRESAVVAEPLEFDLAQSKIWILPELSGSQVESELYTLNEDGTFETFTGIYEGSILTWALSEDKKTLTLKATNAFDSGEFNQMELQISRALDSAYTVLTTFSNEELVERFSALKSALPVSGEGVVNVLAATAGTSKFILSSVNSRNKEWQGRVRLPGDWFGWVLASDGTARSPFFNCDGVRPDLGSLCVGDFKTSTGSLSAGTWEVKDNALFIERGLAVNYQSGACVQGEPCNLRVIVPLYEKDGVVTGYEYNVVRRNQFQIMPRVMHWTTPDLPAVE</sequence>
<dbReference type="PROSITE" id="PS51257">
    <property type="entry name" value="PROKAR_LIPOPROTEIN"/>
    <property type="match status" value="1"/>
</dbReference>
<accession>A0ABQ3KXW0</accession>
<dbReference type="Proteomes" id="UP000659697">
    <property type="component" value="Unassembled WGS sequence"/>
</dbReference>
<protein>
    <recommendedName>
        <fullName evidence="3">Carboxypeptidase regulatory-like domain-containing protein</fullName>
    </recommendedName>
</protein>